<proteinExistence type="inferred from homology"/>
<evidence type="ECO:0000256" key="6">
    <source>
        <dbReference type="ARBA" id="ARBA00023136"/>
    </source>
</evidence>
<protein>
    <recommendedName>
        <fullName evidence="11">GOLD domain-containing protein</fullName>
    </recommendedName>
</protein>
<evidence type="ECO:0000256" key="2">
    <source>
        <dbReference type="ARBA" id="ARBA00007104"/>
    </source>
</evidence>
<accession>A0A7S0ECA5</accession>
<dbReference type="Pfam" id="PF01105">
    <property type="entry name" value="EMP24_GP25L"/>
    <property type="match status" value="1"/>
</dbReference>
<dbReference type="SMART" id="SM01190">
    <property type="entry name" value="EMP24_GP25L"/>
    <property type="match status" value="1"/>
</dbReference>
<comment type="subcellular location">
    <subcellularLocation>
        <location evidence="7">Endomembrane system</location>
        <topology evidence="7">Single-pass membrane protein</topology>
    </subcellularLocation>
    <subcellularLocation>
        <location evidence="1 8">Membrane</location>
        <topology evidence="1 8">Single-pass type I membrane protein</topology>
    </subcellularLocation>
</comment>
<evidence type="ECO:0000256" key="7">
    <source>
        <dbReference type="ARBA" id="ARBA00037847"/>
    </source>
</evidence>
<dbReference type="AlphaFoldDB" id="A0A7S0ECA5"/>
<organism evidence="12">
    <name type="scientific">Phaeocystis antarctica</name>
    <dbReference type="NCBI Taxonomy" id="33657"/>
    <lineage>
        <taxon>Eukaryota</taxon>
        <taxon>Haptista</taxon>
        <taxon>Haptophyta</taxon>
        <taxon>Prymnesiophyceae</taxon>
        <taxon>Phaeocystales</taxon>
        <taxon>Phaeocystaceae</taxon>
        <taxon>Phaeocystis</taxon>
    </lineage>
</organism>
<name>A0A7S0ECA5_9EUKA</name>
<dbReference type="EMBL" id="HBEP01012134">
    <property type="protein sequence ID" value="CAD8480910.1"/>
    <property type="molecule type" value="Transcribed_RNA"/>
</dbReference>
<evidence type="ECO:0000256" key="4">
    <source>
        <dbReference type="ARBA" id="ARBA00022729"/>
    </source>
</evidence>
<dbReference type="PANTHER" id="PTHR22811">
    <property type="entry name" value="TRANSMEMBRANE EMP24 DOMAIN-CONTAINING PROTEIN"/>
    <property type="match status" value="1"/>
</dbReference>
<sequence length="199" mass="22411">MSHRCRLLLGCLVGRAASFGFTVPAGKSECFHESAKASERLSGEWKVLKGGMMDLDVQVTSPSGDHVYAAEREMEGSFAFYTTNEGIYAVCFSNTHSAEAEKQVIAKISVGEAPDLIKLAKTEHLTPIEERIKDLHESMNAVRDMQDQMREQDEVHHKMTRSTRSRLLWFTVAEAVVLVAVSLWQILYLKSFFEIKRVV</sequence>
<reference evidence="12" key="1">
    <citation type="submission" date="2021-01" db="EMBL/GenBank/DDBJ databases">
        <authorList>
            <person name="Corre E."/>
            <person name="Pelletier E."/>
            <person name="Niang G."/>
            <person name="Scheremetjew M."/>
            <person name="Finn R."/>
            <person name="Kale V."/>
            <person name="Holt S."/>
            <person name="Cochrane G."/>
            <person name="Meng A."/>
            <person name="Brown T."/>
            <person name="Cohen L."/>
        </authorList>
    </citation>
    <scope>NUCLEOTIDE SEQUENCE</scope>
    <source>
        <strain evidence="12">CCMP1374</strain>
    </source>
</reference>
<feature type="transmembrane region" description="Helical" evidence="9">
    <location>
        <begin position="167"/>
        <end position="189"/>
    </location>
</feature>
<evidence type="ECO:0000256" key="5">
    <source>
        <dbReference type="ARBA" id="ARBA00022989"/>
    </source>
</evidence>
<evidence type="ECO:0000256" key="1">
    <source>
        <dbReference type="ARBA" id="ARBA00004479"/>
    </source>
</evidence>
<evidence type="ECO:0000256" key="10">
    <source>
        <dbReference type="SAM" id="SignalP"/>
    </source>
</evidence>
<keyword evidence="4 10" id="KW-0732">Signal</keyword>
<dbReference type="InterPro" id="IPR036598">
    <property type="entry name" value="GOLD_dom_sf"/>
</dbReference>
<dbReference type="InterPro" id="IPR015720">
    <property type="entry name" value="Emp24-like"/>
</dbReference>
<dbReference type="GO" id="GO:0016020">
    <property type="term" value="C:membrane"/>
    <property type="evidence" value="ECO:0007669"/>
    <property type="project" value="UniProtKB-SubCell"/>
</dbReference>
<evidence type="ECO:0000313" key="12">
    <source>
        <dbReference type="EMBL" id="CAD8480910.1"/>
    </source>
</evidence>
<evidence type="ECO:0000256" key="8">
    <source>
        <dbReference type="RuleBase" id="RU003827"/>
    </source>
</evidence>
<feature type="domain" description="GOLD" evidence="11">
    <location>
        <begin position="28"/>
        <end position="110"/>
    </location>
</feature>
<dbReference type="PROSITE" id="PS50866">
    <property type="entry name" value="GOLD"/>
    <property type="match status" value="1"/>
</dbReference>
<feature type="signal peptide" evidence="10">
    <location>
        <begin position="1"/>
        <end position="18"/>
    </location>
</feature>
<dbReference type="GO" id="GO:0012505">
    <property type="term" value="C:endomembrane system"/>
    <property type="evidence" value="ECO:0007669"/>
    <property type="project" value="UniProtKB-SubCell"/>
</dbReference>
<feature type="chain" id="PRO_5031460058" description="GOLD domain-containing protein" evidence="10">
    <location>
        <begin position="19"/>
        <end position="199"/>
    </location>
</feature>
<evidence type="ECO:0000256" key="3">
    <source>
        <dbReference type="ARBA" id="ARBA00022692"/>
    </source>
</evidence>
<evidence type="ECO:0000259" key="11">
    <source>
        <dbReference type="PROSITE" id="PS50866"/>
    </source>
</evidence>
<gene>
    <name evidence="12" type="ORF">PANT1444_LOCUS6838</name>
</gene>
<keyword evidence="3 8" id="KW-0812">Transmembrane</keyword>
<evidence type="ECO:0000256" key="9">
    <source>
        <dbReference type="SAM" id="Phobius"/>
    </source>
</evidence>
<dbReference type="SUPFAM" id="SSF101576">
    <property type="entry name" value="Supernatant protein factor (SPF), C-terminal domain"/>
    <property type="match status" value="1"/>
</dbReference>
<keyword evidence="5 9" id="KW-1133">Transmembrane helix</keyword>
<comment type="similarity">
    <text evidence="2 8">Belongs to the EMP24/GP25L family.</text>
</comment>
<dbReference type="InterPro" id="IPR009038">
    <property type="entry name" value="GOLD_dom"/>
</dbReference>
<keyword evidence="6 9" id="KW-0472">Membrane</keyword>